<feature type="signal peptide" evidence="1">
    <location>
        <begin position="1"/>
        <end position="22"/>
    </location>
</feature>
<keyword evidence="1" id="KW-0732">Signal</keyword>
<comment type="caution">
    <text evidence="2">The sequence shown here is derived from an EMBL/GenBank/DDBJ whole genome shotgun (WGS) entry which is preliminary data.</text>
</comment>
<dbReference type="EMBL" id="JAGPNK010000004">
    <property type="protein sequence ID" value="KAH7322646.1"/>
    <property type="molecule type" value="Genomic_DNA"/>
</dbReference>
<reference evidence="2" key="1">
    <citation type="journal article" date="2021" name="Nat. Commun.">
        <title>Genetic determinants of endophytism in the Arabidopsis root mycobiome.</title>
        <authorList>
            <person name="Mesny F."/>
            <person name="Miyauchi S."/>
            <person name="Thiergart T."/>
            <person name="Pickel B."/>
            <person name="Atanasova L."/>
            <person name="Karlsson M."/>
            <person name="Huettel B."/>
            <person name="Barry K.W."/>
            <person name="Haridas S."/>
            <person name="Chen C."/>
            <person name="Bauer D."/>
            <person name="Andreopoulos W."/>
            <person name="Pangilinan J."/>
            <person name="LaButti K."/>
            <person name="Riley R."/>
            <person name="Lipzen A."/>
            <person name="Clum A."/>
            <person name="Drula E."/>
            <person name="Henrissat B."/>
            <person name="Kohler A."/>
            <person name="Grigoriev I.V."/>
            <person name="Martin F.M."/>
            <person name="Hacquard S."/>
        </authorList>
    </citation>
    <scope>NUCLEOTIDE SEQUENCE</scope>
    <source>
        <strain evidence="2">MPI-CAGE-CH-0235</strain>
    </source>
</reference>
<dbReference type="Proteomes" id="UP000813444">
    <property type="component" value="Unassembled WGS sequence"/>
</dbReference>
<evidence type="ECO:0000313" key="3">
    <source>
        <dbReference type="Proteomes" id="UP000813444"/>
    </source>
</evidence>
<evidence type="ECO:0000256" key="1">
    <source>
        <dbReference type="SAM" id="SignalP"/>
    </source>
</evidence>
<feature type="chain" id="PRO_5035436049" description="Ecp2 effector protein domain-containing protein" evidence="1">
    <location>
        <begin position="23"/>
        <end position="290"/>
    </location>
</feature>
<gene>
    <name evidence="2" type="ORF">B0I35DRAFT_407104</name>
</gene>
<dbReference type="OrthoDB" id="4526039at2759"/>
<sequence length="290" mass="31460">MRIHASLPALWLTLCSVPQGSAQQVPLMREEKSSLGANLWKEAVSQANATTSTPAIGYLTTSRYGEEIPGWEVSLSIVGNYPRSSSSSVSGAQISYVPPRSLQNRTDDESWGRCSIHVRIESHQDTSVDQDCGGVISDECRDALLQRVESAGGTCEQIYDKEKNTTISAANMFPEVCGFQPDDIHVGWDRYSVAFQQPLDVAMHEPGDFAAYDRLLRTVWLTEIGFFQSIPTEDGFESQFAKSPRGTLACLAPGAVEDGSRTYREGGAMMVKPGVALATAMVVALAMGLL</sequence>
<evidence type="ECO:0008006" key="4">
    <source>
        <dbReference type="Google" id="ProtNLM"/>
    </source>
</evidence>
<name>A0A8K0SZQ0_9HYPO</name>
<protein>
    <recommendedName>
        <fullName evidence="4">Ecp2 effector protein domain-containing protein</fullName>
    </recommendedName>
</protein>
<keyword evidence="3" id="KW-1185">Reference proteome</keyword>
<accession>A0A8K0SZQ0</accession>
<proteinExistence type="predicted"/>
<evidence type="ECO:0000313" key="2">
    <source>
        <dbReference type="EMBL" id="KAH7322646.1"/>
    </source>
</evidence>
<dbReference type="AlphaFoldDB" id="A0A8K0SZQ0"/>
<organism evidence="2 3">
    <name type="scientific">Stachybotrys elegans</name>
    <dbReference type="NCBI Taxonomy" id="80388"/>
    <lineage>
        <taxon>Eukaryota</taxon>
        <taxon>Fungi</taxon>
        <taxon>Dikarya</taxon>
        <taxon>Ascomycota</taxon>
        <taxon>Pezizomycotina</taxon>
        <taxon>Sordariomycetes</taxon>
        <taxon>Hypocreomycetidae</taxon>
        <taxon>Hypocreales</taxon>
        <taxon>Stachybotryaceae</taxon>
        <taxon>Stachybotrys</taxon>
    </lineage>
</organism>